<proteinExistence type="predicted"/>
<dbReference type="PANTHER" id="PTHR35369:SF2">
    <property type="entry name" value="BLR3025 PROTEIN"/>
    <property type="match status" value="1"/>
</dbReference>
<dbReference type="RefSeq" id="WP_345062669.1">
    <property type="nucleotide sequence ID" value="NZ_BAABCN010000002.1"/>
</dbReference>
<gene>
    <name evidence="3" type="ORF">GCM10022381_08940</name>
</gene>
<feature type="domain" description="UmuC" evidence="2">
    <location>
        <begin position="39"/>
        <end position="183"/>
    </location>
</feature>
<accession>A0ABP7K8B7</accession>
<evidence type="ECO:0000259" key="2">
    <source>
        <dbReference type="PROSITE" id="PS50173"/>
    </source>
</evidence>
<dbReference type="Pfam" id="PF00817">
    <property type="entry name" value="IMS"/>
    <property type="match status" value="1"/>
</dbReference>
<name>A0ABP7K8B7_9MICO</name>
<evidence type="ECO:0000256" key="1">
    <source>
        <dbReference type="ARBA" id="ARBA00022763"/>
    </source>
</evidence>
<sequence>MTTRLTRTIVLWCPDWPIVAATQALESGVNADEALALIEHGLVFACSRAARAEGVQRGLTLREAQYRCTSLIVLPYDPVNDARAFEPVIRGIEEITPGVQVLRPGTSAIRARGPSRYYGGEEAAAQELIRCLAELGVPDVRVGIADGPFAAEQAARATRGPESPVLIIDPGDSPRFLAPLPVNLLVDARLATLLHRLGVHTLGDFAALPALDVRRRFGAEGAAAHEKASGLDSRSVVARVPPKLHDLTVEFDPALDRVDQVTFAIRASAEGFIDALTEARLVCTAVAIEVHTESGEISLRSWLHPRWFTAADVVDRVRWQLQGGGSIDTGLRSGIAKVQITPERVDSTGHHEQGLWGSGPDERIHHGLTRVQSMLGHEGVLTAVIGGGRMLADRQILVPWGDEAPGSGAVLRGAQAQPWPGSLPGLAPSTVFTTRKPVAVVAAGGEPIDVDERGILTGAPGWFSPTAKAADQRPIDAWAGPWPVSERWWDAERGRGLHRFQVVDVDGNAWLLALEDHVWWAEARYD</sequence>
<dbReference type="Gene3D" id="3.40.1170.60">
    <property type="match status" value="1"/>
</dbReference>
<dbReference type="InterPro" id="IPR050356">
    <property type="entry name" value="SulA_CellDiv_inhibitor"/>
</dbReference>
<reference evidence="4" key="1">
    <citation type="journal article" date="2019" name="Int. J. Syst. Evol. Microbiol.">
        <title>The Global Catalogue of Microorganisms (GCM) 10K type strain sequencing project: providing services to taxonomists for standard genome sequencing and annotation.</title>
        <authorList>
            <consortium name="The Broad Institute Genomics Platform"/>
            <consortium name="The Broad Institute Genome Sequencing Center for Infectious Disease"/>
            <person name="Wu L."/>
            <person name="Ma J."/>
        </authorList>
    </citation>
    <scope>NUCLEOTIDE SEQUENCE [LARGE SCALE GENOMIC DNA]</scope>
    <source>
        <strain evidence="4">JCM 17021</strain>
    </source>
</reference>
<evidence type="ECO:0000313" key="3">
    <source>
        <dbReference type="EMBL" id="GAA3867670.1"/>
    </source>
</evidence>
<dbReference type="Proteomes" id="UP001501803">
    <property type="component" value="Unassembled WGS sequence"/>
</dbReference>
<comment type="caution">
    <text evidence="3">The sequence shown here is derived from an EMBL/GenBank/DDBJ whole genome shotgun (WGS) entry which is preliminary data.</text>
</comment>
<dbReference type="PANTHER" id="PTHR35369">
    <property type="entry name" value="BLR3025 PROTEIN-RELATED"/>
    <property type="match status" value="1"/>
</dbReference>
<keyword evidence="4" id="KW-1185">Reference proteome</keyword>
<dbReference type="InterPro" id="IPR043502">
    <property type="entry name" value="DNA/RNA_pol_sf"/>
</dbReference>
<keyword evidence="1" id="KW-0227">DNA damage</keyword>
<dbReference type="PROSITE" id="PS50173">
    <property type="entry name" value="UMUC"/>
    <property type="match status" value="1"/>
</dbReference>
<dbReference type="EMBL" id="BAABCN010000002">
    <property type="protein sequence ID" value="GAA3867670.1"/>
    <property type="molecule type" value="Genomic_DNA"/>
</dbReference>
<dbReference type="SUPFAM" id="SSF56672">
    <property type="entry name" value="DNA/RNA polymerases"/>
    <property type="match status" value="1"/>
</dbReference>
<protein>
    <submittedName>
        <fullName evidence="3">DNA polymerase Y family protein</fullName>
    </submittedName>
</protein>
<organism evidence="3 4">
    <name type="scientific">Leifsonia kafniensis</name>
    <dbReference type="NCBI Taxonomy" id="475957"/>
    <lineage>
        <taxon>Bacteria</taxon>
        <taxon>Bacillati</taxon>
        <taxon>Actinomycetota</taxon>
        <taxon>Actinomycetes</taxon>
        <taxon>Micrococcales</taxon>
        <taxon>Microbacteriaceae</taxon>
        <taxon>Leifsonia</taxon>
    </lineage>
</organism>
<dbReference type="InterPro" id="IPR001126">
    <property type="entry name" value="UmuC"/>
</dbReference>
<dbReference type="CDD" id="cd03468">
    <property type="entry name" value="PolY_like"/>
    <property type="match status" value="1"/>
</dbReference>
<evidence type="ECO:0000313" key="4">
    <source>
        <dbReference type="Proteomes" id="UP001501803"/>
    </source>
</evidence>